<dbReference type="Pfam" id="PF13489">
    <property type="entry name" value="Methyltransf_23"/>
    <property type="match status" value="1"/>
</dbReference>
<dbReference type="Gene3D" id="3.90.190.10">
    <property type="entry name" value="Protein tyrosine phosphatase superfamily"/>
    <property type="match status" value="1"/>
</dbReference>
<dbReference type="CDD" id="cd14501">
    <property type="entry name" value="PFA-DSP"/>
    <property type="match status" value="1"/>
</dbReference>
<dbReference type="Gene3D" id="3.40.50.150">
    <property type="entry name" value="Vaccinia Virus protein VP39"/>
    <property type="match status" value="1"/>
</dbReference>
<dbReference type="GO" id="GO:0016791">
    <property type="term" value="F:phosphatase activity"/>
    <property type="evidence" value="ECO:0007669"/>
    <property type="project" value="TreeGrafter"/>
</dbReference>
<comment type="caution">
    <text evidence="4">The sequence shown here is derived from an EMBL/GenBank/DDBJ whole genome shotgun (WGS) entry which is preliminary data.</text>
</comment>
<proteinExistence type="predicted"/>
<dbReference type="FunFam" id="3.90.190.10:FF:000035">
    <property type="entry name" value="Tyrosine phosphatase, putative"/>
    <property type="match status" value="1"/>
</dbReference>
<evidence type="ECO:0000256" key="1">
    <source>
        <dbReference type="ARBA" id="ARBA00004496"/>
    </source>
</evidence>
<dbReference type="AlphaFoldDB" id="A0A9W8I4G1"/>
<organism evidence="4 5">
    <name type="scientific">Coemansia brasiliensis</name>
    <dbReference type="NCBI Taxonomy" id="2650707"/>
    <lineage>
        <taxon>Eukaryota</taxon>
        <taxon>Fungi</taxon>
        <taxon>Fungi incertae sedis</taxon>
        <taxon>Zoopagomycota</taxon>
        <taxon>Kickxellomycotina</taxon>
        <taxon>Kickxellomycetes</taxon>
        <taxon>Kickxellales</taxon>
        <taxon>Kickxellaceae</taxon>
        <taxon>Coemansia</taxon>
    </lineage>
</organism>
<dbReference type="SUPFAM" id="SSF52799">
    <property type="entry name" value="(Phosphotyrosine protein) phosphatases II"/>
    <property type="match status" value="1"/>
</dbReference>
<keyword evidence="3" id="KW-0378">Hydrolase</keyword>
<reference evidence="4" key="1">
    <citation type="submission" date="2022-07" db="EMBL/GenBank/DDBJ databases">
        <title>Phylogenomic reconstructions and comparative analyses of Kickxellomycotina fungi.</title>
        <authorList>
            <person name="Reynolds N.K."/>
            <person name="Stajich J.E."/>
            <person name="Barry K."/>
            <person name="Grigoriev I.V."/>
            <person name="Crous P."/>
            <person name="Smith M.E."/>
        </authorList>
    </citation>
    <scope>NUCLEOTIDE SEQUENCE</scope>
    <source>
        <strain evidence="4">NRRL 1566</strain>
    </source>
</reference>
<evidence type="ECO:0000256" key="2">
    <source>
        <dbReference type="ARBA" id="ARBA00022490"/>
    </source>
</evidence>
<accession>A0A9W8I4G1</accession>
<dbReference type="InterPro" id="IPR029021">
    <property type="entry name" value="Prot-tyrosine_phosphatase-like"/>
</dbReference>
<dbReference type="Proteomes" id="UP001139887">
    <property type="component" value="Unassembled WGS sequence"/>
</dbReference>
<sequence length="457" mass="52073">MDKGSIAEFDTPSNLIAQQGVFAELVEIFTRAFSTFADWAFSIIWKAESARHEDYIDGFRKDIWPEIYGKVLDLGPGYAASLKFLQHRTTSSGKYIVDSNSIKSYVAVEPNSFLFSGLQKNAEDNGFCVKYEGCSENQHQDAEDAVPFTIVCGTLDNPNNIPSAVADNAPYDTVLTSFSLCTAKNPQAALDSIFRLLKPGGTYVFLEHILHPSEDDPTVLRHEHLNVKLWTKLQGWLTPFSKFFFHGCHLNRQTDKMILSMNGWESVEYKSVRQTHGMQYKLLPGVLSSEQIKYLDTLSLKTVLILSVEGPSRAFSQYMKNKGIRRIHLGMTRWQSNLGWKPVSEELIKDALECLLDKRNHPLLVVCSSGVRETGTLVGCLRKLQHWNFNSIVYEYRSFAGGKGKYTQELFIELFDTDLVTLPSSLPEWFVEEQRMWRQEQQQRFSELYAKPITDQA</sequence>
<dbReference type="Pfam" id="PF03162">
    <property type="entry name" value="Y_phosphatase2"/>
    <property type="match status" value="1"/>
</dbReference>
<dbReference type="CDD" id="cd02440">
    <property type="entry name" value="AdoMet_MTases"/>
    <property type="match status" value="1"/>
</dbReference>
<dbReference type="SUPFAM" id="SSF53335">
    <property type="entry name" value="S-adenosyl-L-methionine-dependent methyltransferases"/>
    <property type="match status" value="1"/>
</dbReference>
<evidence type="ECO:0000313" key="5">
    <source>
        <dbReference type="Proteomes" id="UP001139887"/>
    </source>
</evidence>
<dbReference type="EMBL" id="JANBUW010000306">
    <property type="protein sequence ID" value="KAJ2847490.1"/>
    <property type="molecule type" value="Genomic_DNA"/>
</dbReference>
<dbReference type="OrthoDB" id="6375174at2759"/>
<keyword evidence="5" id="KW-1185">Reference proteome</keyword>
<gene>
    <name evidence="4" type="ORF">IWW36_003832</name>
</gene>
<protein>
    <submittedName>
        <fullName evidence="4">Uncharacterized protein</fullName>
    </submittedName>
</protein>
<evidence type="ECO:0000313" key="4">
    <source>
        <dbReference type="EMBL" id="KAJ2847490.1"/>
    </source>
</evidence>
<dbReference type="InterPro" id="IPR029063">
    <property type="entry name" value="SAM-dependent_MTases_sf"/>
</dbReference>
<name>A0A9W8I4G1_9FUNG</name>
<dbReference type="InterPro" id="IPR004861">
    <property type="entry name" value="Siw14-like"/>
</dbReference>
<comment type="subcellular location">
    <subcellularLocation>
        <location evidence="1">Cytoplasm</location>
    </subcellularLocation>
</comment>
<evidence type="ECO:0000256" key="3">
    <source>
        <dbReference type="ARBA" id="ARBA00022801"/>
    </source>
</evidence>
<dbReference type="PANTHER" id="PTHR31126:SF18">
    <property type="entry name" value="PROTEIN-TYROSINE-PHOSPHATASE"/>
    <property type="match status" value="1"/>
</dbReference>
<dbReference type="PANTHER" id="PTHR31126">
    <property type="entry name" value="TYROSINE-PROTEIN PHOSPHATASE"/>
    <property type="match status" value="1"/>
</dbReference>
<dbReference type="GO" id="GO:0005737">
    <property type="term" value="C:cytoplasm"/>
    <property type="evidence" value="ECO:0007669"/>
    <property type="project" value="UniProtKB-SubCell"/>
</dbReference>
<keyword evidence="2" id="KW-0963">Cytoplasm</keyword>